<dbReference type="AlphaFoldDB" id="I8TBF3"/>
<dbReference type="EMBL" id="AKGD01000001">
    <property type="protein sequence ID" value="EIT71150.1"/>
    <property type="molecule type" value="Genomic_DNA"/>
</dbReference>
<keyword evidence="2" id="KW-1185">Reference proteome</keyword>
<dbReference type="Pfam" id="PF09859">
    <property type="entry name" value="Oxygenase-NA"/>
    <property type="match status" value="1"/>
</dbReference>
<evidence type="ECO:0000313" key="2">
    <source>
        <dbReference type="Proteomes" id="UP000003704"/>
    </source>
</evidence>
<protein>
    <recommendedName>
        <fullName evidence="3">Fe2OG dioxygenase domain-containing protein</fullName>
    </recommendedName>
</protein>
<proteinExistence type="predicted"/>
<sequence length="247" mass="27838">MLTATSPTPGNFADIAARIGRIDWATVESGLDGQGNATVVALLRQSECRELATLYDESGFYRSRVVMGRHGFGRGEYRYYDYPLPKLIDDLRRTAYARLAPIANRWNQRLGVAVRYPDTLAEFTHRCHEAGQRRPTPLILRYGEGDYNCLHQDLYGEQVFPLQLAVLLSEPGRDFTGGEFVMTEQRPRMQSRCEVVPLGQGDAVIFAVNNRPVQGSRGAYQVRLRHGVSRLRSGRRHALGLIFHDAT</sequence>
<dbReference type="RefSeq" id="WP_007184241.1">
    <property type="nucleotide sequence ID" value="NZ_AKGD01000001.1"/>
</dbReference>
<dbReference type="InterPro" id="IPR018655">
    <property type="entry name" value="DUF2086"/>
</dbReference>
<organism evidence="1 2">
    <name type="scientific">Hydrocarboniphaga effusa AP103</name>
    <dbReference type="NCBI Taxonomy" id="1172194"/>
    <lineage>
        <taxon>Bacteria</taxon>
        <taxon>Pseudomonadati</taxon>
        <taxon>Pseudomonadota</taxon>
        <taxon>Gammaproteobacteria</taxon>
        <taxon>Nevskiales</taxon>
        <taxon>Nevskiaceae</taxon>
        <taxon>Hydrocarboniphaga</taxon>
    </lineage>
</organism>
<accession>I8TBF3</accession>
<comment type="caution">
    <text evidence="1">The sequence shown here is derived from an EMBL/GenBank/DDBJ whole genome shotgun (WGS) entry which is preliminary data.</text>
</comment>
<dbReference type="STRING" id="1172194.WQQ_12870"/>
<evidence type="ECO:0008006" key="3">
    <source>
        <dbReference type="Google" id="ProtNLM"/>
    </source>
</evidence>
<reference evidence="1 2" key="1">
    <citation type="journal article" date="2012" name="J. Bacteriol.">
        <title>Genome Sequence of n-Alkane-Degrading Hydrocarboniphaga effusa Strain AP103T (ATCC BAA-332T).</title>
        <authorList>
            <person name="Chang H.K."/>
            <person name="Zylstra G.J."/>
            <person name="Chae J.C."/>
        </authorList>
    </citation>
    <scope>NUCLEOTIDE SEQUENCE [LARGE SCALE GENOMIC DNA]</scope>
    <source>
        <strain evidence="1 2">AP103</strain>
    </source>
</reference>
<dbReference type="PATRIC" id="fig|1172194.4.peg.1237"/>
<dbReference type="Gene3D" id="2.60.120.620">
    <property type="entry name" value="q2cbj1_9rhob like domain"/>
    <property type="match status" value="1"/>
</dbReference>
<dbReference type="Proteomes" id="UP000003704">
    <property type="component" value="Unassembled WGS sequence"/>
</dbReference>
<evidence type="ECO:0000313" key="1">
    <source>
        <dbReference type="EMBL" id="EIT71150.1"/>
    </source>
</evidence>
<name>I8TBF3_9GAMM</name>
<dbReference type="OrthoDB" id="9781972at2"/>
<gene>
    <name evidence="1" type="ORF">WQQ_12870</name>
</gene>